<evidence type="ECO:0000259" key="17">
    <source>
        <dbReference type="PROSITE" id="PS50853"/>
    </source>
</evidence>
<keyword evidence="19" id="KW-1185">Reference proteome</keyword>
<keyword evidence="8" id="KW-0770">Synapse</keyword>
<comment type="function">
    <text evidence="11">Plays a role in the synaptic transmission as bifunctional linker that interacts simultaneously with RIMS1, RIMS2, CACNA1D and CACNA1B.</text>
</comment>
<evidence type="ECO:0000256" key="13">
    <source>
        <dbReference type="PROSITE-ProRule" id="PRU00192"/>
    </source>
</evidence>
<evidence type="ECO:0000256" key="10">
    <source>
        <dbReference type="ARBA" id="ARBA00034103"/>
    </source>
</evidence>
<dbReference type="SMART" id="SM00326">
    <property type="entry name" value="SH3"/>
    <property type="match status" value="3"/>
</dbReference>
<dbReference type="Proteomes" id="UP000281406">
    <property type="component" value="Unassembled WGS sequence"/>
</dbReference>
<dbReference type="PANTHER" id="PTHR14234">
    <property type="entry name" value="RIM BINDING PROTEIN-RELATED"/>
    <property type="match status" value="1"/>
</dbReference>
<keyword evidence="6" id="KW-0963">Cytoplasm</keyword>
<dbReference type="PROSITE" id="PS50002">
    <property type="entry name" value="SH3"/>
    <property type="match status" value="3"/>
</dbReference>
<keyword evidence="9" id="KW-0472">Membrane</keyword>
<dbReference type="Gene3D" id="2.30.30.40">
    <property type="entry name" value="SH3 Domains"/>
    <property type="match status" value="3"/>
</dbReference>
<dbReference type="InterPro" id="IPR040325">
    <property type="entry name" value="RIMBP1/2/3"/>
</dbReference>
<dbReference type="Gene3D" id="2.60.40.10">
    <property type="entry name" value="Immunoglobulins"/>
    <property type="match status" value="2"/>
</dbReference>
<name>A0A3N0Z5U1_ANAGA</name>
<evidence type="ECO:0000256" key="1">
    <source>
        <dbReference type="ARBA" id="ARBA00004236"/>
    </source>
</evidence>
<feature type="domain" description="SH3" evidence="16">
    <location>
        <begin position="576"/>
        <end position="643"/>
    </location>
</feature>
<dbReference type="OrthoDB" id="4158657at2759"/>
<dbReference type="FunFam" id="2.30.30.40:FF:000023">
    <property type="entry name" value="RIMS-binding protein 2 isoform F"/>
    <property type="match status" value="1"/>
</dbReference>
<keyword evidence="14" id="KW-0175">Coiled coil</keyword>
<feature type="region of interest" description="Disordered" evidence="15">
    <location>
        <begin position="1208"/>
        <end position="1289"/>
    </location>
</feature>
<dbReference type="SUPFAM" id="SSF49265">
    <property type="entry name" value="Fibronectin type III"/>
    <property type="match status" value="2"/>
</dbReference>
<feature type="compositionally biased region" description="Basic and acidic residues" evidence="15">
    <location>
        <begin position="1855"/>
        <end position="1870"/>
    </location>
</feature>
<feature type="region of interest" description="Disordered" evidence="15">
    <location>
        <begin position="649"/>
        <end position="669"/>
    </location>
</feature>
<keyword evidence="18" id="KW-0675">Receptor</keyword>
<dbReference type="FunFam" id="2.60.40.10:FF:000643">
    <property type="entry name" value="RIMS-binding protein 2 isoform X1"/>
    <property type="match status" value="1"/>
</dbReference>
<comment type="caution">
    <text evidence="18">The sequence shown here is derived from an EMBL/GenBank/DDBJ whole genome shotgun (WGS) entry which is preliminary data.</text>
</comment>
<dbReference type="GO" id="GO:0045202">
    <property type="term" value="C:synapse"/>
    <property type="evidence" value="ECO:0007669"/>
    <property type="project" value="UniProtKB-SubCell"/>
</dbReference>
<feature type="domain" description="SH3" evidence="16">
    <location>
        <begin position="1784"/>
        <end position="1851"/>
    </location>
</feature>
<feature type="coiled-coil region" evidence="14">
    <location>
        <begin position="30"/>
        <end position="80"/>
    </location>
</feature>
<evidence type="ECO:0000256" key="8">
    <source>
        <dbReference type="ARBA" id="ARBA00023018"/>
    </source>
</evidence>
<evidence type="ECO:0000256" key="6">
    <source>
        <dbReference type="ARBA" id="ARBA00022490"/>
    </source>
</evidence>
<dbReference type="SUPFAM" id="SSF50044">
    <property type="entry name" value="SH3-domain"/>
    <property type="match status" value="3"/>
</dbReference>
<dbReference type="InterPro" id="IPR036028">
    <property type="entry name" value="SH3-like_dom_sf"/>
</dbReference>
<dbReference type="CDD" id="cd12012">
    <property type="entry name" value="SH3_RIM-BP_2"/>
    <property type="match status" value="1"/>
</dbReference>
<dbReference type="FunFam" id="2.30.30.40:FF:000016">
    <property type="entry name" value="RIMS-binding protein 2 isoform X2"/>
    <property type="match status" value="1"/>
</dbReference>
<feature type="compositionally biased region" description="Basic residues" evidence="15">
    <location>
        <begin position="1429"/>
        <end position="1440"/>
    </location>
</feature>
<dbReference type="SMART" id="SM00060">
    <property type="entry name" value="FN3"/>
    <property type="match status" value="3"/>
</dbReference>
<evidence type="ECO:0000313" key="19">
    <source>
        <dbReference type="Proteomes" id="UP000281406"/>
    </source>
</evidence>
<dbReference type="PANTHER" id="PTHR14234:SF20">
    <property type="entry name" value="PERIPHERAL-TYPE BENZODIAZEPINE RECEPTOR-ASSOCIATED PROTEIN 1"/>
    <property type="match status" value="1"/>
</dbReference>
<accession>A0A3N0Z5U1</accession>
<evidence type="ECO:0000256" key="4">
    <source>
        <dbReference type="ARBA" id="ARBA00022443"/>
    </source>
</evidence>
<keyword evidence="4 13" id="KW-0728">SH3 domain</keyword>
<feature type="region of interest" description="Disordered" evidence="15">
    <location>
        <begin position="1481"/>
        <end position="1509"/>
    </location>
</feature>
<keyword evidence="5" id="KW-1003">Cell membrane</keyword>
<evidence type="ECO:0000256" key="12">
    <source>
        <dbReference type="ARBA" id="ARBA00068024"/>
    </source>
</evidence>
<dbReference type="InterPro" id="IPR057950">
    <property type="entry name" value="RIMB1/RIM3A-C-like_N"/>
</dbReference>
<evidence type="ECO:0000256" key="11">
    <source>
        <dbReference type="ARBA" id="ARBA00054159"/>
    </source>
</evidence>
<evidence type="ECO:0000256" key="3">
    <source>
        <dbReference type="ARBA" id="ARBA00010749"/>
    </source>
</evidence>
<dbReference type="InterPro" id="IPR035755">
    <property type="entry name" value="RIM-BP_SH3_3"/>
</dbReference>
<feature type="region of interest" description="Disordered" evidence="15">
    <location>
        <begin position="1397"/>
        <end position="1462"/>
    </location>
</feature>
<evidence type="ECO:0000256" key="14">
    <source>
        <dbReference type="SAM" id="Coils"/>
    </source>
</evidence>
<proteinExistence type="inferred from homology"/>
<evidence type="ECO:0000256" key="5">
    <source>
        <dbReference type="ARBA" id="ARBA00022475"/>
    </source>
</evidence>
<organism evidence="18 19">
    <name type="scientific">Anabarilius grahami</name>
    <name type="common">Kanglang fish</name>
    <name type="synonym">Barilius grahami</name>
    <dbReference type="NCBI Taxonomy" id="495550"/>
    <lineage>
        <taxon>Eukaryota</taxon>
        <taxon>Metazoa</taxon>
        <taxon>Chordata</taxon>
        <taxon>Craniata</taxon>
        <taxon>Vertebrata</taxon>
        <taxon>Euteleostomi</taxon>
        <taxon>Actinopterygii</taxon>
        <taxon>Neopterygii</taxon>
        <taxon>Teleostei</taxon>
        <taxon>Ostariophysi</taxon>
        <taxon>Cypriniformes</taxon>
        <taxon>Xenocyprididae</taxon>
        <taxon>Xenocypridinae</taxon>
        <taxon>Xenocypridinae incertae sedis</taxon>
        <taxon>Anabarilius</taxon>
    </lineage>
</organism>
<evidence type="ECO:0000256" key="9">
    <source>
        <dbReference type="ARBA" id="ARBA00023136"/>
    </source>
</evidence>
<dbReference type="InterPro" id="IPR036116">
    <property type="entry name" value="FN3_sf"/>
</dbReference>
<dbReference type="Pfam" id="PF07653">
    <property type="entry name" value="SH3_2"/>
    <property type="match status" value="3"/>
</dbReference>
<dbReference type="FunFam" id="2.60.40.10:FF:000072">
    <property type="entry name" value="RIMS-binding protein 2 isoform X1"/>
    <property type="match status" value="1"/>
</dbReference>
<feature type="domain" description="Fibronectin type-III" evidence="17">
    <location>
        <begin position="827"/>
        <end position="911"/>
    </location>
</feature>
<gene>
    <name evidence="18" type="ORF">DPX16_9516</name>
</gene>
<feature type="region of interest" description="Disordered" evidence="15">
    <location>
        <begin position="1853"/>
        <end position="1951"/>
    </location>
</feature>
<feature type="domain" description="SH3" evidence="16">
    <location>
        <begin position="1657"/>
        <end position="1725"/>
    </location>
</feature>
<keyword evidence="7" id="KW-0677">Repeat</keyword>
<dbReference type="CDD" id="cd00063">
    <property type="entry name" value="FN3"/>
    <property type="match status" value="1"/>
</dbReference>
<dbReference type="FunFam" id="2.30.30.40:FF:000006">
    <property type="entry name" value="RIMS-binding protein 2 isoform X1"/>
    <property type="match status" value="1"/>
</dbReference>
<dbReference type="Pfam" id="PF25566">
    <property type="entry name" value="RIMB1_N"/>
    <property type="match status" value="1"/>
</dbReference>
<evidence type="ECO:0000259" key="16">
    <source>
        <dbReference type="PROSITE" id="PS50002"/>
    </source>
</evidence>
<feature type="compositionally biased region" description="Basic and acidic residues" evidence="15">
    <location>
        <begin position="1262"/>
        <end position="1271"/>
    </location>
</feature>
<evidence type="ECO:0000256" key="2">
    <source>
        <dbReference type="ARBA" id="ARBA00004496"/>
    </source>
</evidence>
<feature type="compositionally biased region" description="Low complexity" evidence="15">
    <location>
        <begin position="691"/>
        <end position="709"/>
    </location>
</feature>
<feature type="region of interest" description="Disordered" evidence="15">
    <location>
        <begin position="487"/>
        <end position="558"/>
    </location>
</feature>
<reference evidence="18 19" key="1">
    <citation type="submission" date="2018-10" db="EMBL/GenBank/DDBJ databases">
        <title>Genome assembly for a Yunnan-Guizhou Plateau 3E fish, Anabarilius grahami (Regan), and its evolutionary and genetic applications.</title>
        <authorList>
            <person name="Jiang W."/>
        </authorList>
    </citation>
    <scope>NUCLEOTIDE SEQUENCE [LARGE SCALE GENOMIC DNA]</scope>
    <source>
        <strain evidence="18">AG-KIZ</strain>
        <tissue evidence="18">Muscle</tissue>
    </source>
</reference>
<dbReference type="InterPro" id="IPR035753">
    <property type="entry name" value="RIM-BP_SH3_2"/>
</dbReference>
<dbReference type="GO" id="GO:0005886">
    <property type="term" value="C:plasma membrane"/>
    <property type="evidence" value="ECO:0007669"/>
    <property type="project" value="UniProtKB-SubCell"/>
</dbReference>
<feature type="compositionally biased region" description="Pro residues" evidence="15">
    <location>
        <begin position="1890"/>
        <end position="1902"/>
    </location>
</feature>
<dbReference type="InterPro" id="IPR013783">
    <property type="entry name" value="Ig-like_fold"/>
</dbReference>
<dbReference type="CDD" id="cd12013">
    <property type="entry name" value="SH3_RIM-BP_3"/>
    <property type="match status" value="1"/>
</dbReference>
<feature type="compositionally biased region" description="Polar residues" evidence="15">
    <location>
        <begin position="1415"/>
        <end position="1426"/>
    </location>
</feature>
<dbReference type="EMBL" id="RJVU01007700">
    <property type="protein sequence ID" value="ROL53816.1"/>
    <property type="molecule type" value="Genomic_DNA"/>
</dbReference>
<feature type="region of interest" description="Disordered" evidence="15">
    <location>
        <begin position="681"/>
        <end position="709"/>
    </location>
</feature>
<dbReference type="InterPro" id="IPR001452">
    <property type="entry name" value="SH3_domain"/>
</dbReference>
<dbReference type="PROSITE" id="PS50853">
    <property type="entry name" value="FN3"/>
    <property type="match status" value="1"/>
</dbReference>
<feature type="compositionally biased region" description="Basic and acidic residues" evidence="15">
    <location>
        <begin position="495"/>
        <end position="507"/>
    </location>
</feature>
<feature type="region of interest" description="Disordered" evidence="15">
    <location>
        <begin position="1752"/>
        <end position="1785"/>
    </location>
</feature>
<sequence length="1951" mass="214019">MPVKPGAVEQYKRAFARQRARDLAQHADTLLCKDKQIAALQQECRQLETRLGQGKGPVGVSEFERLLKESQKEVLRLQRQLSVTSSSAIAEIPSERQDRDHRMWEFGANWCRLTDFAIAKRKRCMLTDKALSVNAFDACAIEENQRQAGQSIKVLFKEVIQLPVSVVHGDYSNVLIANAGRRMGSNRLSAATGLMKYGLNPRFGFRSVYLSLKVVDEAPVKGEETPAEGEESETNVKPEQGTSSTHQEEQTTEERLQLLESELGKKRKECEVLEHEENQLVDERSRNEHLVEEAELLRRKAQLLDQAENEELKEQLCVLSAQHSSVLEENQRLRAKLENLEQVLKHMREVADRRQQLELEHEQALAILKFKQDEIKRLQRAQLFAKREHEGVVQMLEAKVRELEEKCRSQSEQFGMLSQELDKFRVQASKIDLSDPSLTQLTNGVGLPGANASWEDIAFWSLEGNEALFDASEPDVAAVLRTGSTPHAAELSLSRPERSPTTKHRELPAISVKSGSTSSPTPPRSETTHLSPKSAGSRPASPRKASPTHEVDTASEVEELDIDVSPAPYSVSKGAAKLQVFIARYSYNPYDGPNDNPEVELPLTAGEYIYVYGDMDDDGFYEGELMDGRRGLVPSNFVERVSDDDFMSSHPHQAADMSHNSFQESSFHSGSERLHQHHLRFAHSTSERTETSTTASAPGDNAKANPANPALAVPLTNGLDLDLEEVGVDTVPYPRKLTLIKQLAKSIIIGWESPLVPAGWGSVFSYNVYVDHELRLNVPFGTQTKAVLEKLDLAQKAYRIAVQNLSERGNSDQLRCTMLVGRDVCVAPTHLHAERVTATSASLTWLPSNSNYVHIVSLNDEECELVKAGCYSLCLSNLTPNLHYSVKVEARPHRTAWELPPECRERKTAVTSFTTLTAGPPDAPLDVQLEQGPSPGIAQISWLPVTIDAAGTSNGVRVTGYTIYADKKKVLEVSSPTAGSALIGPSQIQTLQAAHELTVRTMSAFGESVDSLPVNVPAKLPAIMSGASLPQCQSVPAAASVLTASANLDPAVCATSLSAAKMPILPHASTLDEHMSGPVRGVYVNTPKAVTREAPPSPASYVEAWANPTSAAPLTIAMAAQEALPLCASRTNSTVSVSAPMVTPAPVVMPVPVATPMSMAVPATLNTVPIPTPLSMTVPGPVVVPAPATMPVPVFAPVVVPASVPVQSSVAPAAPNPSRETDSPGAHRPVASLSDFLEDPCAKLHTPPPSSTCPKVNIPGKDPLDVPDTHPLRPPNPSPFESETEEDRENTRLVSIEEFLRPVPQPQIKVYAGGLIDPPPDYHGESSRSDLSDILEEEEEDLYSEPITDVPSRGYGTAPTRRCELWETDSDEEILERIIKLPHQAYHNKQLFSIPEVTEEEDNTESEPHTRHSPGRTSSGKGNQSGHDGRRHSPHRHNHGHKTESESPVVRYKGTAPVKTRPRVHYADTVDTISYLDEEEVDLDSDSSLYTGPSSGSVGVRHKPHKGHGDRLRREALLRSQLTSDLSGIVASSGTGQGPYLVSKTVHRVKSPTGPSTEIDVEYGTDNDEEPQLFDPGEVVLEQMSSEWWVEGGNNEYHNLSLTCRPQPELPTSNRSWEAGGREASLPDPGAMWCDVTQKSARSEIRLHREPRPSGENEVRVFVALFPYEPAVMSPNPDAAEEELPFKEGQIIKVYGDKDADGFYRGEAGGRHGFVPCNMVSEIQVDDEETREQLLMQGFLSTEASMEKIDARLHAPLPRRTAAPPKPRRSKKDLSRSAAPMGSSRPRRMVAIFDYDPRESSPNADIEAELTFSAGDIIYVFGDMDDDGFYYGDLNGHKGLAPSNFLQAFPETEEDGGRTEHAVTESRRDSQVSQTESSEHLDPVSTSQPEPDPPAQPEPNPEPDPEQKPTQSSSPPVTPPFPDASLPEKKKKGFFSKGRKLFRKLGSSKKE</sequence>
<dbReference type="InterPro" id="IPR003961">
    <property type="entry name" value="FN3_dom"/>
</dbReference>
<feature type="compositionally biased region" description="Polar residues" evidence="15">
    <location>
        <begin position="658"/>
        <end position="669"/>
    </location>
</feature>
<protein>
    <recommendedName>
        <fullName evidence="12">RIMS-binding protein 2</fullName>
    </recommendedName>
</protein>
<dbReference type="Pfam" id="PF25523">
    <property type="entry name" value="Ig_RIMBP2"/>
    <property type="match status" value="1"/>
</dbReference>
<feature type="compositionally biased region" description="Low complexity" evidence="15">
    <location>
        <begin position="1208"/>
        <end position="1218"/>
    </location>
</feature>
<dbReference type="InterPro" id="IPR057884">
    <property type="entry name" value="FN3_RIM-BP1/2/3"/>
</dbReference>
<comment type="subcellular location">
    <subcellularLocation>
        <location evidence="1">Cell membrane</location>
    </subcellularLocation>
    <subcellularLocation>
        <location evidence="2">Cytoplasm</location>
    </subcellularLocation>
    <subcellularLocation>
        <location evidence="10">Synapse</location>
    </subcellularLocation>
</comment>
<feature type="region of interest" description="Disordered" evidence="15">
    <location>
        <begin position="220"/>
        <end position="254"/>
    </location>
</feature>
<evidence type="ECO:0000313" key="18">
    <source>
        <dbReference type="EMBL" id="ROL53816.1"/>
    </source>
</evidence>
<feature type="region of interest" description="Disordered" evidence="15">
    <location>
        <begin position="1611"/>
        <end position="1630"/>
    </location>
</feature>
<comment type="similarity">
    <text evidence="3">Belongs to the RIMBP family.</text>
</comment>
<feature type="compositionally biased region" description="Low complexity" evidence="15">
    <location>
        <begin position="1754"/>
        <end position="1763"/>
    </location>
</feature>
<dbReference type="CDD" id="cd12014">
    <property type="entry name" value="SH3_RIM-BP_1"/>
    <property type="match status" value="1"/>
</dbReference>
<feature type="compositionally biased region" description="Basic residues" evidence="15">
    <location>
        <begin position="1929"/>
        <end position="1951"/>
    </location>
</feature>
<evidence type="ECO:0000256" key="15">
    <source>
        <dbReference type="SAM" id="MobiDB-lite"/>
    </source>
</evidence>
<evidence type="ECO:0000256" key="7">
    <source>
        <dbReference type="ARBA" id="ARBA00022737"/>
    </source>
</evidence>